<dbReference type="Pfam" id="PF01063">
    <property type="entry name" value="Aminotran_4"/>
    <property type="match status" value="1"/>
</dbReference>
<dbReference type="PANTHER" id="PTHR47703:SF2">
    <property type="entry name" value="D-AMINOACID AMINOTRANSFERASE-LIKE PLP-DEPENDENT ENZYMES SUPERFAMILY PROTEIN"/>
    <property type="match status" value="1"/>
</dbReference>
<reference evidence="1" key="1">
    <citation type="submission" date="2021-02" db="EMBL/GenBank/DDBJ databases">
        <authorList>
            <person name="Dougan E. K."/>
            <person name="Rhodes N."/>
            <person name="Thang M."/>
            <person name="Chan C."/>
        </authorList>
    </citation>
    <scope>NUCLEOTIDE SEQUENCE</scope>
</reference>
<dbReference type="Proteomes" id="UP000604046">
    <property type="component" value="Unassembled WGS sequence"/>
</dbReference>
<accession>A0A812NJZ8</accession>
<dbReference type="InterPro" id="IPR043132">
    <property type="entry name" value="BCAT-like_C"/>
</dbReference>
<comment type="caution">
    <text evidence="1">The sequence shown here is derived from an EMBL/GenBank/DDBJ whole genome shotgun (WGS) entry which is preliminary data.</text>
</comment>
<protein>
    <submittedName>
        <fullName evidence="1">IlvE protein</fullName>
    </submittedName>
</protein>
<gene>
    <name evidence="1" type="primary">ilvE</name>
    <name evidence="1" type="ORF">SNAT2548_LOCUS15588</name>
</gene>
<sequence>MVVLVRNGEASPPWLTKQQLLNDYRGAYTTARTVGRKAIFELSMHCERLLDTAIAVLRPRPGEVEEKALVFLEGGTKALRPELVRECLVALTYLEALEAHEAQDSEMDYQVATLACQCCSHVTRSGSTRPTGASMSSHCAEAMVKVAAHPAERRSPTIKDVQWVQDRQHLEQIQKEAGVNEVIMSDSDGCITEGLHTNFFVALADGSLSPQTASKKRVLAGTVRKVVLDVASEQGLVVRFECPSLAEAKLWESCFICSTSRLVKPVCELTMPEGTRRTNSTGEQWFLVP</sequence>
<organism evidence="1 2">
    <name type="scientific">Symbiodinium natans</name>
    <dbReference type="NCBI Taxonomy" id="878477"/>
    <lineage>
        <taxon>Eukaryota</taxon>
        <taxon>Sar</taxon>
        <taxon>Alveolata</taxon>
        <taxon>Dinophyceae</taxon>
        <taxon>Suessiales</taxon>
        <taxon>Symbiodiniaceae</taxon>
        <taxon>Symbiodinium</taxon>
    </lineage>
</organism>
<name>A0A812NJZ8_9DINO</name>
<evidence type="ECO:0000313" key="1">
    <source>
        <dbReference type="EMBL" id="CAE7296016.1"/>
    </source>
</evidence>
<dbReference type="AlphaFoldDB" id="A0A812NJZ8"/>
<dbReference type="InterPro" id="IPR036038">
    <property type="entry name" value="Aminotransferase-like"/>
</dbReference>
<dbReference type="OrthoDB" id="59470at2759"/>
<dbReference type="SUPFAM" id="SSF56752">
    <property type="entry name" value="D-aminoacid aminotransferase-like PLP-dependent enzymes"/>
    <property type="match status" value="1"/>
</dbReference>
<proteinExistence type="predicted"/>
<dbReference type="Gene3D" id="3.20.10.10">
    <property type="entry name" value="D-amino Acid Aminotransferase, subunit A, domain 2"/>
    <property type="match status" value="1"/>
</dbReference>
<dbReference type="EMBL" id="CAJNDS010002002">
    <property type="protein sequence ID" value="CAE7296016.1"/>
    <property type="molecule type" value="Genomic_DNA"/>
</dbReference>
<keyword evidence="2" id="KW-1185">Reference proteome</keyword>
<dbReference type="InterPro" id="IPR001544">
    <property type="entry name" value="Aminotrans_IV"/>
</dbReference>
<dbReference type="GO" id="GO:0003824">
    <property type="term" value="F:catalytic activity"/>
    <property type="evidence" value="ECO:0007669"/>
    <property type="project" value="InterPro"/>
</dbReference>
<evidence type="ECO:0000313" key="2">
    <source>
        <dbReference type="Proteomes" id="UP000604046"/>
    </source>
</evidence>
<dbReference type="PANTHER" id="PTHR47703">
    <property type="entry name" value="D-AMINOACID AMINOTRANSFERASE-LIKE PLP-DEPENDENT ENZYMES SUPERFAMILY PROTEIN"/>
    <property type="match status" value="1"/>
</dbReference>